<protein>
    <submittedName>
        <fullName evidence="1">Uncharacterized protein</fullName>
    </submittedName>
</protein>
<reference evidence="1" key="1">
    <citation type="submission" date="2018-02" db="EMBL/GenBank/DDBJ databases">
        <title>Rhizophora mucronata_Transcriptome.</title>
        <authorList>
            <person name="Meera S.P."/>
            <person name="Sreeshan A."/>
            <person name="Augustine A."/>
        </authorList>
    </citation>
    <scope>NUCLEOTIDE SEQUENCE</scope>
    <source>
        <tissue evidence="1">Leaf</tissue>
    </source>
</reference>
<name>A0A2P2Q847_RHIMU</name>
<sequence length="44" mass="5265">MSIKKHNQVSSIIYSVRMIRQKCIVLLFNYFKQLFQSANRSIKC</sequence>
<dbReference type="AlphaFoldDB" id="A0A2P2Q847"/>
<evidence type="ECO:0000313" key="1">
    <source>
        <dbReference type="EMBL" id="MBX63165.1"/>
    </source>
</evidence>
<accession>A0A2P2Q847</accession>
<organism evidence="1">
    <name type="scientific">Rhizophora mucronata</name>
    <name type="common">Asiatic mangrove</name>
    <dbReference type="NCBI Taxonomy" id="61149"/>
    <lineage>
        <taxon>Eukaryota</taxon>
        <taxon>Viridiplantae</taxon>
        <taxon>Streptophyta</taxon>
        <taxon>Embryophyta</taxon>
        <taxon>Tracheophyta</taxon>
        <taxon>Spermatophyta</taxon>
        <taxon>Magnoliopsida</taxon>
        <taxon>eudicotyledons</taxon>
        <taxon>Gunneridae</taxon>
        <taxon>Pentapetalae</taxon>
        <taxon>rosids</taxon>
        <taxon>fabids</taxon>
        <taxon>Malpighiales</taxon>
        <taxon>Rhizophoraceae</taxon>
        <taxon>Rhizophora</taxon>
    </lineage>
</organism>
<dbReference type="EMBL" id="GGEC01082681">
    <property type="protein sequence ID" value="MBX63165.1"/>
    <property type="molecule type" value="Transcribed_RNA"/>
</dbReference>
<proteinExistence type="predicted"/>